<feature type="domain" description="Pseudouridine synthase II N-terminal" evidence="4">
    <location>
        <begin position="189"/>
        <end position="334"/>
    </location>
</feature>
<dbReference type="GO" id="GO:0008233">
    <property type="term" value="F:peptidase activity"/>
    <property type="evidence" value="ECO:0007669"/>
    <property type="project" value="InterPro"/>
</dbReference>
<dbReference type="Gene3D" id="3.30.1380.10">
    <property type="match status" value="1"/>
</dbReference>
<dbReference type="InterPro" id="IPR014780">
    <property type="entry name" value="tRNA_psdUridine_synth_TruB"/>
</dbReference>
<dbReference type="InterPro" id="IPR020103">
    <property type="entry name" value="PsdUridine_synth_cat_dom_sf"/>
</dbReference>
<dbReference type="GO" id="GO:0006400">
    <property type="term" value="P:tRNA modification"/>
    <property type="evidence" value="ECO:0007669"/>
    <property type="project" value="TreeGrafter"/>
</dbReference>
<dbReference type="EMBL" id="AJWZ01011458">
    <property type="protein sequence ID" value="EKC45194.1"/>
    <property type="molecule type" value="Genomic_DNA"/>
</dbReference>
<name>K1RNV7_9ZZZZ</name>
<proteinExistence type="inferred from homology"/>
<evidence type="ECO:0000256" key="3">
    <source>
        <dbReference type="ARBA" id="ARBA00023235"/>
    </source>
</evidence>
<feature type="domain" description="tRNA pseudouridylate synthase B C-terminal" evidence="6">
    <location>
        <begin position="335"/>
        <end position="375"/>
    </location>
</feature>
<feature type="domain" description="D-alanyl-D-alanine carboxypeptidase-like core" evidence="5">
    <location>
        <begin position="71"/>
        <end position="144"/>
    </location>
</feature>
<gene>
    <name evidence="7" type="ORF">OBE_17029</name>
</gene>
<dbReference type="InterPro" id="IPR003709">
    <property type="entry name" value="VanY-like_core_dom"/>
</dbReference>
<dbReference type="GO" id="GO:0003723">
    <property type="term" value="F:RNA binding"/>
    <property type="evidence" value="ECO:0007669"/>
    <property type="project" value="InterPro"/>
</dbReference>
<evidence type="ECO:0000259" key="4">
    <source>
        <dbReference type="Pfam" id="PF01509"/>
    </source>
</evidence>
<organism evidence="7">
    <name type="scientific">human gut metagenome</name>
    <dbReference type="NCBI Taxonomy" id="408170"/>
    <lineage>
        <taxon>unclassified sequences</taxon>
        <taxon>metagenomes</taxon>
        <taxon>organismal metagenomes</taxon>
    </lineage>
</organism>
<protein>
    <recommendedName>
        <fullName evidence="1">tRNA pseudouridine(55) synthase</fullName>
        <ecNumber evidence="1">5.4.99.25</ecNumber>
    </recommendedName>
</protein>
<keyword evidence="3 7" id="KW-0413">Isomerase</keyword>
<keyword evidence="2" id="KW-0819">tRNA processing</keyword>
<dbReference type="NCBIfam" id="TIGR00431">
    <property type="entry name" value="TruB"/>
    <property type="match status" value="1"/>
</dbReference>
<comment type="caution">
    <text evidence="7">The sequence shown here is derived from an EMBL/GenBank/DDBJ whole genome shotgun (WGS) entry which is preliminary data.</text>
</comment>
<sequence>MDYKILVNENHEINKNKLQNLILVETINTFGEKILVEKKTYNAYLQLKEFLEEKNIKIGIEKGHLKEDNKNSSEHVTGLALDISIYSEESFQKCDDYLNPKYLNTYEFIHQYLKDYGFILRYPKEKEKITLHKYEPWHIRYVGKRTAAIIDKNNLTLEEYYNNYNLNGVLVINKDKNMTSRDVADIVSKTLDISKVGHTGTLDPLATGVLVLTLGSYTKLSECLTSLDKEYIAEVKAGIKTDTLDISGNIIEECSGFSLARLEEVLKSFEKTYYQEVPKYSAVKVKGKKLYEYARQNIEVPLPKKEVTIKSIKLLTKDDTGFTFSCTVSKGTYIRSLIRDIGESLNVLLTMTNLKRTRQGKFKIEESFTLDDLKNGNYHVLTVNDLFDYPKIAVDLITKNKILNGCKLENTYNIDDKVIFTYEESYLAIYKNEQNILKMWKMLYNI</sequence>
<evidence type="ECO:0000256" key="1">
    <source>
        <dbReference type="ARBA" id="ARBA00012787"/>
    </source>
</evidence>
<dbReference type="GO" id="GO:1990481">
    <property type="term" value="P:mRNA pseudouridine synthesis"/>
    <property type="evidence" value="ECO:0007669"/>
    <property type="project" value="TreeGrafter"/>
</dbReference>
<dbReference type="Pfam" id="PF16198">
    <property type="entry name" value="TruB_C_2"/>
    <property type="match status" value="1"/>
</dbReference>
<evidence type="ECO:0000313" key="7">
    <source>
        <dbReference type="EMBL" id="EKC45194.1"/>
    </source>
</evidence>
<dbReference type="Pfam" id="PF01509">
    <property type="entry name" value="TruB_N"/>
    <property type="match status" value="1"/>
</dbReference>
<evidence type="ECO:0000256" key="2">
    <source>
        <dbReference type="ARBA" id="ARBA00022694"/>
    </source>
</evidence>
<dbReference type="EC" id="5.4.99.25" evidence="1"/>
<dbReference type="SUPFAM" id="SSF55120">
    <property type="entry name" value="Pseudouridine synthase"/>
    <property type="match status" value="1"/>
</dbReference>
<dbReference type="Pfam" id="PF02557">
    <property type="entry name" value="VanY"/>
    <property type="match status" value="1"/>
</dbReference>
<reference evidence="7" key="1">
    <citation type="journal article" date="2013" name="Environ. Microbiol.">
        <title>Microbiota from the distal guts of lean and obese adolescents exhibit partial functional redundancy besides clear differences in community structure.</title>
        <authorList>
            <person name="Ferrer M."/>
            <person name="Ruiz A."/>
            <person name="Lanza F."/>
            <person name="Haange S.B."/>
            <person name="Oberbach A."/>
            <person name="Till H."/>
            <person name="Bargiela R."/>
            <person name="Campoy C."/>
            <person name="Segura M.T."/>
            <person name="Richter M."/>
            <person name="von Bergen M."/>
            <person name="Seifert J."/>
            <person name="Suarez A."/>
        </authorList>
    </citation>
    <scope>NUCLEOTIDE SEQUENCE</scope>
</reference>
<dbReference type="InterPro" id="IPR009045">
    <property type="entry name" value="Zn_M74/Hedgehog-like"/>
</dbReference>
<dbReference type="Gene3D" id="3.30.2350.10">
    <property type="entry name" value="Pseudouridine synthase"/>
    <property type="match status" value="1"/>
</dbReference>
<dbReference type="AlphaFoldDB" id="K1RNV7"/>
<dbReference type="PANTHER" id="PTHR13767">
    <property type="entry name" value="TRNA-PSEUDOURIDINE SYNTHASE"/>
    <property type="match status" value="1"/>
</dbReference>
<dbReference type="InterPro" id="IPR002501">
    <property type="entry name" value="PsdUridine_synth_N"/>
</dbReference>
<dbReference type="PANTHER" id="PTHR13767:SF2">
    <property type="entry name" value="PSEUDOURIDYLATE SYNTHASE TRUB1"/>
    <property type="match status" value="1"/>
</dbReference>
<evidence type="ECO:0000259" key="6">
    <source>
        <dbReference type="Pfam" id="PF16198"/>
    </source>
</evidence>
<dbReference type="SUPFAM" id="SSF55166">
    <property type="entry name" value="Hedgehog/DD-peptidase"/>
    <property type="match status" value="1"/>
</dbReference>
<dbReference type="InterPro" id="IPR032819">
    <property type="entry name" value="TruB_C"/>
</dbReference>
<dbReference type="GO" id="GO:0160148">
    <property type="term" value="F:tRNA pseudouridine(55) synthase activity"/>
    <property type="evidence" value="ECO:0007669"/>
    <property type="project" value="UniProtKB-EC"/>
</dbReference>
<dbReference type="GO" id="GO:0006508">
    <property type="term" value="P:proteolysis"/>
    <property type="evidence" value="ECO:0007669"/>
    <property type="project" value="InterPro"/>
</dbReference>
<dbReference type="CDD" id="cd02573">
    <property type="entry name" value="PseudoU_synth_EcTruB"/>
    <property type="match status" value="1"/>
</dbReference>
<evidence type="ECO:0000259" key="5">
    <source>
        <dbReference type="Pfam" id="PF02557"/>
    </source>
</evidence>
<dbReference type="HAMAP" id="MF_01080">
    <property type="entry name" value="TruB_bact"/>
    <property type="match status" value="1"/>
</dbReference>
<accession>K1RNV7</accession>